<keyword evidence="2" id="KW-1185">Reference proteome</keyword>
<dbReference type="STRING" id="394096.DB31_5474"/>
<accession>A0A085WRW9</accession>
<reference evidence="1 2" key="1">
    <citation type="submission" date="2014-04" db="EMBL/GenBank/DDBJ databases">
        <title>Genome assembly of Hyalangium minutum DSM 14724.</title>
        <authorList>
            <person name="Sharma G."/>
            <person name="Subramanian S."/>
        </authorList>
    </citation>
    <scope>NUCLEOTIDE SEQUENCE [LARGE SCALE GENOMIC DNA]</scope>
    <source>
        <strain evidence="1 2">DSM 14724</strain>
    </source>
</reference>
<dbReference type="OrthoDB" id="5520663at2"/>
<gene>
    <name evidence="1" type="ORF">DB31_5474</name>
</gene>
<protein>
    <submittedName>
        <fullName evidence="1">Uncharacterized protein</fullName>
    </submittedName>
</protein>
<dbReference type="EMBL" id="JMCB01000003">
    <property type="protein sequence ID" value="KFE70432.1"/>
    <property type="molecule type" value="Genomic_DNA"/>
</dbReference>
<proteinExistence type="predicted"/>
<dbReference type="AlphaFoldDB" id="A0A085WRW9"/>
<evidence type="ECO:0000313" key="2">
    <source>
        <dbReference type="Proteomes" id="UP000028725"/>
    </source>
</evidence>
<sequence>MSKQPKTPTTNHSAKVLSAFEGDDEFSVFSVDPTLRKPKVELGANQEVKPVATPLSRSVVRLFRKIFGD</sequence>
<dbReference type="Proteomes" id="UP000028725">
    <property type="component" value="Unassembled WGS sequence"/>
</dbReference>
<comment type="caution">
    <text evidence="1">The sequence shown here is derived from an EMBL/GenBank/DDBJ whole genome shotgun (WGS) entry which is preliminary data.</text>
</comment>
<dbReference type="RefSeq" id="WP_044185515.1">
    <property type="nucleotide sequence ID" value="NZ_JMCB01000003.1"/>
</dbReference>
<name>A0A085WRW9_9BACT</name>
<organism evidence="1 2">
    <name type="scientific">Hyalangium minutum</name>
    <dbReference type="NCBI Taxonomy" id="394096"/>
    <lineage>
        <taxon>Bacteria</taxon>
        <taxon>Pseudomonadati</taxon>
        <taxon>Myxococcota</taxon>
        <taxon>Myxococcia</taxon>
        <taxon>Myxococcales</taxon>
        <taxon>Cystobacterineae</taxon>
        <taxon>Archangiaceae</taxon>
        <taxon>Hyalangium</taxon>
    </lineage>
</organism>
<evidence type="ECO:0000313" key="1">
    <source>
        <dbReference type="EMBL" id="KFE70432.1"/>
    </source>
</evidence>